<keyword evidence="5" id="KW-1185">Reference proteome</keyword>
<dbReference type="RefSeq" id="WP_150041873.1">
    <property type="nucleotide sequence ID" value="NZ_OW485601.1"/>
</dbReference>
<evidence type="ECO:0000256" key="2">
    <source>
        <dbReference type="ARBA" id="ARBA00022801"/>
    </source>
</evidence>
<protein>
    <recommendedName>
        <fullName evidence="6">Polyhydroxybutyrate depolymerase</fullName>
    </recommendedName>
</protein>
<dbReference type="PANTHER" id="PTHR43037:SF5">
    <property type="entry name" value="FERULOYL ESTERASE"/>
    <property type="match status" value="1"/>
</dbReference>
<name>A0A5M6IS58_9PROT</name>
<evidence type="ECO:0000313" key="5">
    <source>
        <dbReference type="Proteomes" id="UP000325255"/>
    </source>
</evidence>
<reference evidence="4 5" key="1">
    <citation type="submission" date="2019-09" db="EMBL/GenBank/DDBJ databases">
        <title>Genome sequence of Rhodovastum atsumiense, a diverse member of the Acetobacteraceae family of non-sulfur purple photosynthetic bacteria.</title>
        <authorList>
            <person name="Meyer T."/>
            <person name="Kyndt J."/>
        </authorList>
    </citation>
    <scope>NUCLEOTIDE SEQUENCE [LARGE SCALE GENOMIC DNA]</scope>
    <source>
        <strain evidence="4 5">DSM 21279</strain>
    </source>
</reference>
<proteinExistence type="predicted"/>
<gene>
    <name evidence="4" type="ORF">F1189_16220</name>
</gene>
<feature type="signal peptide" evidence="3">
    <location>
        <begin position="1"/>
        <end position="20"/>
    </location>
</feature>
<dbReference type="InterPro" id="IPR050955">
    <property type="entry name" value="Plant_Biomass_Hydrol_Est"/>
</dbReference>
<dbReference type="PANTHER" id="PTHR43037">
    <property type="entry name" value="UNNAMED PRODUCT-RELATED"/>
    <property type="match status" value="1"/>
</dbReference>
<evidence type="ECO:0000256" key="1">
    <source>
        <dbReference type="ARBA" id="ARBA00022729"/>
    </source>
</evidence>
<feature type="chain" id="PRO_5024430287" description="Polyhydroxybutyrate depolymerase" evidence="3">
    <location>
        <begin position="21"/>
        <end position="274"/>
    </location>
</feature>
<evidence type="ECO:0000256" key="3">
    <source>
        <dbReference type="SAM" id="SignalP"/>
    </source>
</evidence>
<dbReference type="InterPro" id="IPR029058">
    <property type="entry name" value="AB_hydrolase_fold"/>
</dbReference>
<dbReference type="Gene3D" id="3.40.50.1820">
    <property type="entry name" value="alpha/beta hydrolase"/>
    <property type="match status" value="1"/>
</dbReference>
<dbReference type="EMBL" id="VWPK01000024">
    <property type="protein sequence ID" value="KAA5611134.1"/>
    <property type="molecule type" value="Genomic_DNA"/>
</dbReference>
<keyword evidence="2" id="KW-0378">Hydrolase</keyword>
<dbReference type="OrthoDB" id="9767239at2"/>
<dbReference type="Proteomes" id="UP000325255">
    <property type="component" value="Unassembled WGS sequence"/>
</dbReference>
<sequence>MRALPAVLLLSLAAAAPSVAPAPSATPATPCEPCHVPGGIYHVHAPPGWNGTTPLPLLVFLHGHRGSGAGILDNPEVTGPADQLGFLLVAPDGAGGDWSHQGAPRQTRDDRSFLRTVVADVRKRLPVTHTIVLGGFSSGGSMVWDMACFAPLGFTAFLPFAGGFWERMPTACTAPVNLRHVHGTADPVAPLAGRSIGERWRLADIHRGFTIWRETDRCQGEPDHRVSAGELDCMVWSCRTRRTLELCLHPGGHEIEGTWLGEGLRWASRLPAQR</sequence>
<accession>A0A5M6IS58</accession>
<dbReference type="GO" id="GO:0016787">
    <property type="term" value="F:hydrolase activity"/>
    <property type="evidence" value="ECO:0007669"/>
    <property type="project" value="UniProtKB-KW"/>
</dbReference>
<dbReference type="AlphaFoldDB" id="A0A5M6IS58"/>
<evidence type="ECO:0000313" key="4">
    <source>
        <dbReference type="EMBL" id="KAA5611134.1"/>
    </source>
</evidence>
<dbReference type="SUPFAM" id="SSF53474">
    <property type="entry name" value="alpha/beta-Hydrolases"/>
    <property type="match status" value="1"/>
</dbReference>
<organism evidence="4 5">
    <name type="scientific">Rhodovastum atsumiense</name>
    <dbReference type="NCBI Taxonomy" id="504468"/>
    <lineage>
        <taxon>Bacteria</taxon>
        <taxon>Pseudomonadati</taxon>
        <taxon>Pseudomonadota</taxon>
        <taxon>Alphaproteobacteria</taxon>
        <taxon>Acetobacterales</taxon>
        <taxon>Acetobacteraceae</taxon>
        <taxon>Rhodovastum</taxon>
    </lineage>
</organism>
<evidence type="ECO:0008006" key="6">
    <source>
        <dbReference type="Google" id="ProtNLM"/>
    </source>
</evidence>
<keyword evidence="1 3" id="KW-0732">Signal</keyword>
<comment type="caution">
    <text evidence="4">The sequence shown here is derived from an EMBL/GenBank/DDBJ whole genome shotgun (WGS) entry which is preliminary data.</text>
</comment>